<dbReference type="GO" id="GO:0070898">
    <property type="term" value="P:RNA polymerase III preinitiation complex assembly"/>
    <property type="evidence" value="ECO:0007669"/>
    <property type="project" value="TreeGrafter"/>
</dbReference>
<dbReference type="SUPFAM" id="SSF46689">
    <property type="entry name" value="Homeodomain-like"/>
    <property type="match status" value="1"/>
</dbReference>
<evidence type="ECO:0000259" key="2">
    <source>
        <dbReference type="PROSITE" id="PS50090"/>
    </source>
</evidence>
<dbReference type="Gene3D" id="1.10.10.60">
    <property type="entry name" value="Homeodomain-like"/>
    <property type="match status" value="1"/>
</dbReference>
<evidence type="ECO:0000256" key="1">
    <source>
        <dbReference type="SAM" id="MobiDB-lite"/>
    </source>
</evidence>
<dbReference type="CDD" id="cd00167">
    <property type="entry name" value="SANT"/>
    <property type="match status" value="1"/>
</dbReference>
<feature type="region of interest" description="Disordered" evidence="1">
    <location>
        <begin position="898"/>
        <end position="948"/>
    </location>
</feature>
<sequence>MDPFDDILPTAPAARTRLGAKFIPKAKSKQFPRKGIPASEHSTSSKDGISGNECQNAVASALSMPAEEPKGSVHHTQVEIPNSEDSTNRKQVSVKGDSAALVDDSTITATEVDADQKSMNFLKPICEVTEGDPVYFEGASVTSFVPETNLNNGTTQPVHPANAVENEFNVAAPSATCSAIDRMKEQPKIGEGSFLDSNKLIDNSIQVGTDLGFQGSSDDKIAIIQSNFDSKSNFGKKQEGVSAEFELDPFSNILPYPGAGNVHKFKPKIKPRPRVSNVPAIASDSSNVMMEKSVELPTSCTNDFQFFQSCGDGSGGLNQSASLPLPTSEILRTTELPDKFDDTSSSILSEDNKSLAAAIPSQLDSLNAMLSEDAVHNGTTDWPSSFGKSSREAADIFSGLESLDDFLTQAATGTGKPALHSFNGKGGEENFVTPAPSSINSFGECDTTQVQRCPEYHTPQDSLTFNEAAVFNEDDIHTSNRRLETEEIVDLNPACPGDDVIDYQSMKSGEDPTLGIPVHEELTNAADSPTLADFLHADVTREKEDSNKRKKDGSTSCSLRKNRRCIAGEEDKGAKTSRQLRKQAARKPANSSLNEDVEDNNDLDPSYNSNGDELQENDDEYEVDYPSRKRRVSNSSQKKPVAKSGKTSQKPKKANDDLEKTEEPPKKFSHSTRRRKRCVDKALLEIPEDELDRLNIPIKDIILLEEHRERLAKKEAMTSNTSSTNQSGGDSLHEAGSYNEGAYDDGAYDDGAYNDEEFLGSEDGRDPYDNQANEGITSTSVLLNYQSFREKKTPRGKWSKQETELFYEAVREMGTDFSVIQKTFFPDKTRHQIKLKYKKEERQQPLQLTDAVNNSAKDHPHSKLFIELLKLASTKAEEYPGRDASDLVMAEEVVDLTAGTHEEVPKAATKKEDADVKAQEDSVAVPSPEQSDDSDDDFQKWSQYKCGY</sequence>
<dbReference type="InterPro" id="IPR039467">
    <property type="entry name" value="TFIIIB_B''_Myb"/>
</dbReference>
<feature type="region of interest" description="Disordered" evidence="1">
    <location>
        <begin position="568"/>
        <end position="675"/>
    </location>
</feature>
<dbReference type="InterPro" id="IPR001005">
    <property type="entry name" value="SANT/Myb"/>
</dbReference>
<dbReference type="SMART" id="SM00717">
    <property type="entry name" value="SANT"/>
    <property type="match status" value="1"/>
</dbReference>
<dbReference type="InterPro" id="IPR009057">
    <property type="entry name" value="Homeodomain-like_sf"/>
</dbReference>
<feature type="region of interest" description="Disordered" evidence="1">
    <location>
        <begin position="1"/>
        <end position="91"/>
    </location>
</feature>
<gene>
    <name evidence="3" type="ORF">D0Y65_028638</name>
</gene>
<comment type="caution">
    <text evidence="3">The sequence shown here is derived from an EMBL/GenBank/DDBJ whole genome shotgun (WGS) entry which is preliminary data.</text>
</comment>
<dbReference type="Gramene" id="XM_028335722.1">
    <property type="protein sequence ID" value="XP_028191523.1"/>
    <property type="gene ID" value="LOC114377281"/>
</dbReference>
<feature type="region of interest" description="Disordered" evidence="1">
    <location>
        <begin position="713"/>
        <end position="773"/>
    </location>
</feature>
<feature type="compositionally biased region" description="Basic and acidic residues" evidence="1">
    <location>
        <begin position="900"/>
        <end position="920"/>
    </location>
</feature>
<feature type="domain" description="Myb-like" evidence="2">
    <location>
        <begin position="790"/>
        <end position="841"/>
    </location>
</feature>
<dbReference type="GO" id="GO:0000126">
    <property type="term" value="C:transcription factor TFIIIB complex"/>
    <property type="evidence" value="ECO:0007669"/>
    <property type="project" value="TreeGrafter"/>
</dbReference>
<dbReference type="PANTHER" id="PTHR22929:SF0">
    <property type="entry name" value="TRANSCRIPTION FACTOR TFIIIB COMPONENT B'' HOMOLOG"/>
    <property type="match status" value="1"/>
</dbReference>
<evidence type="ECO:0000313" key="3">
    <source>
        <dbReference type="EMBL" id="RZB77738.1"/>
    </source>
</evidence>
<feature type="compositionally biased region" description="Acidic residues" evidence="1">
    <location>
        <begin position="742"/>
        <end position="760"/>
    </location>
</feature>
<dbReference type="EMBL" id="QZWG01000011">
    <property type="protein sequence ID" value="RZB77738.1"/>
    <property type="molecule type" value="Genomic_DNA"/>
</dbReference>
<dbReference type="GO" id="GO:0001156">
    <property type="term" value="F:TFIIIC-class transcription factor complex binding"/>
    <property type="evidence" value="ECO:0007669"/>
    <property type="project" value="TreeGrafter"/>
</dbReference>
<name>A0A445HVC4_GLYSO</name>
<feature type="compositionally biased region" description="Polar residues" evidence="1">
    <location>
        <begin position="79"/>
        <end position="91"/>
    </location>
</feature>
<evidence type="ECO:0000313" key="4">
    <source>
        <dbReference type="Proteomes" id="UP000289340"/>
    </source>
</evidence>
<feature type="compositionally biased region" description="Acidic residues" evidence="1">
    <location>
        <begin position="613"/>
        <end position="623"/>
    </location>
</feature>
<feature type="compositionally biased region" description="Basic and acidic residues" evidence="1">
    <location>
        <begin position="653"/>
        <end position="666"/>
    </location>
</feature>
<accession>A0A445HVC4</accession>
<dbReference type="AlphaFoldDB" id="A0A445HVC4"/>
<proteinExistence type="predicted"/>
<dbReference type="Pfam" id="PF15963">
    <property type="entry name" value="Myb_DNA-bind_7"/>
    <property type="match status" value="1"/>
</dbReference>
<protein>
    <recommendedName>
        <fullName evidence="2">Myb-like domain-containing protein</fullName>
    </recommendedName>
</protein>
<reference evidence="3 4" key="1">
    <citation type="submission" date="2018-09" db="EMBL/GenBank/DDBJ databases">
        <title>A high-quality reference genome of wild soybean provides a powerful tool to mine soybean genomes.</title>
        <authorList>
            <person name="Xie M."/>
            <person name="Chung C.Y.L."/>
            <person name="Li M.-W."/>
            <person name="Wong F.-L."/>
            <person name="Chan T.-F."/>
            <person name="Lam H.-M."/>
        </authorList>
    </citation>
    <scope>NUCLEOTIDE SEQUENCE [LARGE SCALE GENOMIC DNA]</scope>
    <source>
        <strain evidence="4">cv. W05</strain>
        <tissue evidence="3">Hypocotyl of etiolated seedlings</tissue>
    </source>
</reference>
<dbReference type="Proteomes" id="UP000289340">
    <property type="component" value="Chromosome 11"/>
</dbReference>
<organism evidence="3 4">
    <name type="scientific">Glycine soja</name>
    <name type="common">Wild soybean</name>
    <dbReference type="NCBI Taxonomy" id="3848"/>
    <lineage>
        <taxon>Eukaryota</taxon>
        <taxon>Viridiplantae</taxon>
        <taxon>Streptophyta</taxon>
        <taxon>Embryophyta</taxon>
        <taxon>Tracheophyta</taxon>
        <taxon>Spermatophyta</taxon>
        <taxon>Magnoliopsida</taxon>
        <taxon>eudicotyledons</taxon>
        <taxon>Gunneridae</taxon>
        <taxon>Pentapetalae</taxon>
        <taxon>rosids</taxon>
        <taxon>fabids</taxon>
        <taxon>Fabales</taxon>
        <taxon>Fabaceae</taxon>
        <taxon>Papilionoideae</taxon>
        <taxon>50 kb inversion clade</taxon>
        <taxon>NPAAA clade</taxon>
        <taxon>indigoferoid/millettioid clade</taxon>
        <taxon>Phaseoleae</taxon>
        <taxon>Glycine</taxon>
        <taxon>Glycine subgen. Soja</taxon>
    </lineage>
</organism>
<dbReference type="PROSITE" id="PS50090">
    <property type="entry name" value="MYB_LIKE"/>
    <property type="match status" value="1"/>
</dbReference>
<dbReference type="EMBL" id="QZWG01000011">
    <property type="protein sequence ID" value="RZB77737.1"/>
    <property type="molecule type" value="Genomic_DNA"/>
</dbReference>
<keyword evidence="4" id="KW-1185">Reference proteome</keyword>
<feature type="compositionally biased region" description="Polar residues" evidence="1">
    <location>
        <begin position="40"/>
        <end position="58"/>
    </location>
</feature>
<dbReference type="PANTHER" id="PTHR22929">
    <property type="entry name" value="RNA POLYMERASE III TRANSCRIPTION INITIATION FACTOR B"/>
    <property type="match status" value="1"/>
</dbReference>